<feature type="chain" id="PRO_5040712763" description="Secreted protein" evidence="1">
    <location>
        <begin position="25"/>
        <end position="100"/>
    </location>
</feature>
<proteinExistence type="predicted"/>
<dbReference type="RefSeq" id="XP_043033798.1">
    <property type="nucleotide sequence ID" value="XM_043187465.1"/>
</dbReference>
<dbReference type="EMBL" id="MU250573">
    <property type="protein sequence ID" value="KAG7440298.1"/>
    <property type="molecule type" value="Genomic_DNA"/>
</dbReference>
<name>A0A9P8AL29_9AGAR</name>
<dbReference type="GeneID" id="66109762"/>
<evidence type="ECO:0000313" key="3">
    <source>
        <dbReference type="EMBL" id="KAG7440298.1"/>
    </source>
</evidence>
<reference evidence="2" key="1">
    <citation type="submission" date="2020-11" db="EMBL/GenBank/DDBJ databases">
        <title>Adaptations for nitrogen fixation in a non-lichenized fungal sporocarp promotes dispersal by wood-feeding termites.</title>
        <authorList>
            <consortium name="DOE Joint Genome Institute"/>
            <person name="Koch R.A."/>
            <person name="Yoon G."/>
            <person name="Arayal U."/>
            <person name="Lail K."/>
            <person name="Amirebrahimi M."/>
            <person name="Labutti K."/>
            <person name="Lipzen A."/>
            <person name="Riley R."/>
            <person name="Barry K."/>
            <person name="Henrissat B."/>
            <person name="Grigoriev I.V."/>
            <person name="Herr J.R."/>
            <person name="Aime M.C."/>
        </authorList>
    </citation>
    <scope>NUCLEOTIDE SEQUENCE</scope>
    <source>
        <strain evidence="2">MCA 3950</strain>
    </source>
</reference>
<evidence type="ECO:0008006" key="5">
    <source>
        <dbReference type="Google" id="ProtNLM"/>
    </source>
</evidence>
<evidence type="ECO:0000313" key="4">
    <source>
        <dbReference type="Proteomes" id="UP000812287"/>
    </source>
</evidence>
<gene>
    <name evidence="3" type="ORF">BT62DRAFT_938099</name>
    <name evidence="2" type="ORF">BT62DRAFT_939217</name>
</gene>
<accession>A0A9P8AL29</accession>
<keyword evidence="1" id="KW-0732">Signal</keyword>
<dbReference type="AlphaFoldDB" id="A0A9P8AL29"/>
<dbReference type="Proteomes" id="UP000812287">
    <property type="component" value="Unassembled WGS sequence"/>
</dbReference>
<dbReference type="EMBL" id="MU250609">
    <property type="protein sequence ID" value="KAG7439191.1"/>
    <property type="molecule type" value="Genomic_DNA"/>
</dbReference>
<sequence>MQALRGKRSFARLLLLVPVKSTTQQTGTKPPATSSPFGRASLALSVWMRCVKTSFVLGGRCRTTLRSSKGTSRDDYAGYDSPIVKQKYPLVISLCHQFDF</sequence>
<evidence type="ECO:0000256" key="1">
    <source>
        <dbReference type="SAM" id="SignalP"/>
    </source>
</evidence>
<comment type="caution">
    <text evidence="2">The sequence shown here is derived from an EMBL/GenBank/DDBJ whole genome shotgun (WGS) entry which is preliminary data.</text>
</comment>
<organism evidence="2 4">
    <name type="scientific">Guyanagaster necrorhizus</name>
    <dbReference type="NCBI Taxonomy" id="856835"/>
    <lineage>
        <taxon>Eukaryota</taxon>
        <taxon>Fungi</taxon>
        <taxon>Dikarya</taxon>
        <taxon>Basidiomycota</taxon>
        <taxon>Agaricomycotina</taxon>
        <taxon>Agaricomycetes</taxon>
        <taxon>Agaricomycetidae</taxon>
        <taxon>Agaricales</taxon>
        <taxon>Marasmiineae</taxon>
        <taxon>Physalacriaceae</taxon>
        <taxon>Guyanagaster</taxon>
    </lineage>
</organism>
<keyword evidence="4" id="KW-1185">Reference proteome</keyword>
<protein>
    <recommendedName>
        <fullName evidence="5">Secreted protein</fullName>
    </recommendedName>
</protein>
<evidence type="ECO:0000313" key="2">
    <source>
        <dbReference type="EMBL" id="KAG7439191.1"/>
    </source>
</evidence>
<feature type="signal peptide" evidence="1">
    <location>
        <begin position="1"/>
        <end position="24"/>
    </location>
</feature>